<dbReference type="CDD" id="cd21608">
    <property type="entry name" value="RRM2_NsCP33_like"/>
    <property type="match status" value="1"/>
</dbReference>
<protein>
    <submittedName>
        <fullName evidence="3">RNP-1 like RNA-binding protein</fullName>
    </submittedName>
</protein>
<reference evidence="3 4" key="1">
    <citation type="journal article" date="2010" name="Stand. Genomic Sci.">
        <title>Complete genome sequence of Spirochaeta smaragdinae type strain (SEBR 4228).</title>
        <authorList>
            <person name="Mavromatis K."/>
            <person name="Yasawong M."/>
            <person name="Chertkov O."/>
            <person name="Lapidus A."/>
            <person name="Lucas S."/>
            <person name="Nolan M."/>
            <person name="Del Rio T.G."/>
            <person name="Tice H."/>
            <person name="Cheng J.F."/>
            <person name="Pitluck S."/>
            <person name="Liolios K."/>
            <person name="Ivanova N."/>
            <person name="Tapia R."/>
            <person name="Han C."/>
            <person name="Bruce D."/>
            <person name="Goodwin L."/>
            <person name="Pati A."/>
            <person name="Chen A."/>
            <person name="Palaniappan K."/>
            <person name="Land M."/>
            <person name="Hauser L."/>
            <person name="Chang Y.J."/>
            <person name="Jeffries C.D."/>
            <person name="Detter J.C."/>
            <person name="Rohde M."/>
            <person name="Brambilla E."/>
            <person name="Spring S."/>
            <person name="Goker M."/>
            <person name="Sikorski J."/>
            <person name="Woyke T."/>
            <person name="Bristow J."/>
            <person name="Eisen J.A."/>
            <person name="Markowitz V."/>
            <person name="Hugenholtz P."/>
            <person name="Klenk H.P."/>
            <person name="Kyrpides N.C."/>
        </authorList>
    </citation>
    <scope>NUCLEOTIDE SEQUENCE [LARGE SCALE GENOMIC DNA]</scope>
    <source>
        <strain evidence="4">DSM 11293 / JCM 15392 / SEBR 4228</strain>
    </source>
</reference>
<organism evidence="3 4">
    <name type="scientific">Sediminispirochaeta smaragdinae (strain DSM 11293 / JCM 15392 / SEBR 4228)</name>
    <name type="common">Spirochaeta smaragdinae</name>
    <dbReference type="NCBI Taxonomy" id="573413"/>
    <lineage>
        <taxon>Bacteria</taxon>
        <taxon>Pseudomonadati</taxon>
        <taxon>Spirochaetota</taxon>
        <taxon>Spirochaetia</taxon>
        <taxon>Spirochaetales</taxon>
        <taxon>Spirochaetaceae</taxon>
        <taxon>Sediminispirochaeta</taxon>
    </lineage>
</organism>
<dbReference type="PANTHER" id="PTHR48027">
    <property type="entry name" value="HETEROGENEOUS NUCLEAR RIBONUCLEOPROTEIN 87F-RELATED"/>
    <property type="match status" value="1"/>
</dbReference>
<keyword evidence="4" id="KW-1185">Reference proteome</keyword>
<sequence>MAKKIYVGNLNYSTREESLQDLFGQYGQVNSVNIITDRYTGQSKGFGFVEMEEMDAAEAAISALDGTSLDGRELRVNEAKERERRPRF</sequence>
<dbReference type="HOGENOM" id="CLU_012062_28_8_12"/>
<dbReference type="STRING" id="573413.Spirs_4034"/>
<proteinExistence type="predicted"/>
<dbReference type="SMART" id="SM00360">
    <property type="entry name" value="RRM"/>
    <property type="match status" value="1"/>
</dbReference>
<dbReference type="OrthoDB" id="9798855at2"/>
<dbReference type="EMBL" id="CP002116">
    <property type="protein sequence ID" value="ADK83117.1"/>
    <property type="molecule type" value="Genomic_DNA"/>
</dbReference>
<dbReference type="PROSITE" id="PS50102">
    <property type="entry name" value="RRM"/>
    <property type="match status" value="1"/>
</dbReference>
<evidence type="ECO:0000313" key="4">
    <source>
        <dbReference type="Proteomes" id="UP000002318"/>
    </source>
</evidence>
<keyword evidence="1" id="KW-0694">RNA-binding</keyword>
<dbReference type="InterPro" id="IPR035979">
    <property type="entry name" value="RBD_domain_sf"/>
</dbReference>
<dbReference type="Proteomes" id="UP000002318">
    <property type="component" value="Chromosome"/>
</dbReference>
<feature type="domain" description="RRM" evidence="2">
    <location>
        <begin position="3"/>
        <end position="81"/>
    </location>
</feature>
<dbReference type="InterPro" id="IPR048289">
    <property type="entry name" value="RRM2_NsCP33-like"/>
</dbReference>
<dbReference type="InterPro" id="IPR052462">
    <property type="entry name" value="SLIRP/GR-RBP-like"/>
</dbReference>
<name>E1R9E8_SEDSS</name>
<dbReference type="AlphaFoldDB" id="E1R9E8"/>
<dbReference type="InterPro" id="IPR003954">
    <property type="entry name" value="RRM_euk-type"/>
</dbReference>
<dbReference type="Pfam" id="PF00076">
    <property type="entry name" value="RRM_1"/>
    <property type="match status" value="1"/>
</dbReference>
<dbReference type="InterPro" id="IPR000504">
    <property type="entry name" value="RRM_dom"/>
</dbReference>
<evidence type="ECO:0000259" key="2">
    <source>
        <dbReference type="PROSITE" id="PS50102"/>
    </source>
</evidence>
<dbReference type="KEGG" id="ssm:Spirs_4034"/>
<dbReference type="GO" id="GO:0003723">
    <property type="term" value="F:RNA binding"/>
    <property type="evidence" value="ECO:0007669"/>
    <property type="project" value="UniProtKB-KW"/>
</dbReference>
<accession>E1R9E8</accession>
<dbReference type="eggNOG" id="COG0724">
    <property type="taxonomic scope" value="Bacteria"/>
</dbReference>
<evidence type="ECO:0000256" key="1">
    <source>
        <dbReference type="ARBA" id="ARBA00022884"/>
    </source>
</evidence>
<evidence type="ECO:0000313" key="3">
    <source>
        <dbReference type="EMBL" id="ADK83117.1"/>
    </source>
</evidence>
<dbReference type="SMART" id="SM00361">
    <property type="entry name" value="RRM_1"/>
    <property type="match status" value="1"/>
</dbReference>
<gene>
    <name evidence="3" type="ordered locus">Spirs_4034</name>
</gene>
<dbReference type="SUPFAM" id="SSF54928">
    <property type="entry name" value="RNA-binding domain, RBD"/>
    <property type="match status" value="1"/>
</dbReference>
<dbReference type="InterPro" id="IPR012677">
    <property type="entry name" value="Nucleotide-bd_a/b_plait_sf"/>
</dbReference>
<dbReference type="RefSeq" id="WP_013256574.1">
    <property type="nucleotide sequence ID" value="NC_014364.1"/>
</dbReference>
<dbReference type="Gene3D" id="3.30.70.330">
    <property type="match status" value="1"/>
</dbReference>